<comment type="catalytic activity">
    <reaction evidence="8">
        <text>2 GTP = 3',3'-c-di-GMP + 2 diphosphate</text>
        <dbReference type="Rhea" id="RHEA:24898"/>
        <dbReference type="ChEBI" id="CHEBI:33019"/>
        <dbReference type="ChEBI" id="CHEBI:37565"/>
        <dbReference type="ChEBI" id="CHEBI:58805"/>
        <dbReference type="EC" id="2.7.7.65"/>
    </reaction>
</comment>
<dbReference type="Gene3D" id="3.30.450.40">
    <property type="match status" value="1"/>
</dbReference>
<dbReference type="InterPro" id="IPR043128">
    <property type="entry name" value="Rev_trsase/Diguanyl_cyclase"/>
</dbReference>
<reference evidence="12" key="1">
    <citation type="submission" date="2015-09" db="EMBL/GenBank/DDBJ databases">
        <authorList>
            <person name="Shao Z."/>
            <person name="Wang L."/>
        </authorList>
    </citation>
    <scope>NUCLEOTIDE SEQUENCE [LARGE SCALE GENOMIC DNA]</scope>
    <source>
        <strain evidence="12">F13-1</strain>
    </source>
</reference>
<keyword evidence="7" id="KW-0472">Membrane</keyword>
<evidence type="ECO:0000313" key="12">
    <source>
        <dbReference type="Proteomes" id="UP000217763"/>
    </source>
</evidence>
<keyword evidence="11" id="KW-0808">Transferase</keyword>
<dbReference type="SMART" id="SM00267">
    <property type="entry name" value="GGDEF"/>
    <property type="match status" value="1"/>
</dbReference>
<dbReference type="InterPro" id="IPR050469">
    <property type="entry name" value="Diguanylate_Cyclase"/>
</dbReference>
<dbReference type="SUPFAM" id="SSF55073">
    <property type="entry name" value="Nucleotide cyclase"/>
    <property type="match status" value="1"/>
</dbReference>
<dbReference type="KEGG" id="zdf:AN401_15280"/>
<feature type="region of interest" description="Disordered" evidence="9">
    <location>
        <begin position="635"/>
        <end position="656"/>
    </location>
</feature>
<dbReference type="InterPro" id="IPR029016">
    <property type="entry name" value="GAF-like_dom_sf"/>
</dbReference>
<dbReference type="CDD" id="cd12914">
    <property type="entry name" value="PDC1_DGC_like"/>
    <property type="match status" value="1"/>
</dbReference>
<dbReference type="Proteomes" id="UP000217763">
    <property type="component" value="Chromosome"/>
</dbReference>
<evidence type="ECO:0000256" key="9">
    <source>
        <dbReference type="SAM" id="MobiDB-lite"/>
    </source>
</evidence>
<proteinExistence type="predicted"/>
<dbReference type="EMBL" id="CP012621">
    <property type="protein sequence ID" value="ATG75984.1"/>
    <property type="molecule type" value="Genomic_DNA"/>
</dbReference>
<sequence>MVAALWFALLLEQGRNRAAVERDAHNEAANLARAFEEHVVRIFHDVNAALLLLRQAWGEERSSFEQMVRIIQKADGEALLVQIAVIGADGLLAYSNLDPDAEPVDLSDREHFQVHRESKEDNLFISKPILGRVSGRYSIQVTRPLLNELGGFIGVLVISLSPDYFSRFFGSVDLGRSGSISLVGTDGVFRARGSDSRLDTDSIGTRVPPDRPFLQPDAPTSGMYEADSTIDGIRRFVSYRLLPGYSMVVAVTKAVEEVFAEHERRWLRYRLGAGLVSLLLLAGAGWLARSLQLQRRFKHQLLEQQRRLLYVNDSLRILNDIATQPDGELAARLHLALALGCRHLGVEFGIVSRVSGDRYRVECCFVPPTVALKAGDEFALARTYCSITLGARDLVTIEHMSHSEYAGHPCFEAFRLEAYFGIPIKVNGAVYGTLNFSSTQPHSRVFDSSDREFLRLLARWVGTVIAEERTHNELKTLATTDALTGAMNRGSFVTEAEQEIGRARRYQQPLSLLLLDLDYFKRVNDSYGHSAGDEVLKAVAEFSRETLRTNDRFARIGGEEFAALLPYTAAAEAMEVGERLRTRIAAAPVQTAEQRISVTISVGITELVDDDDFNTLYNRADAALYRAKHQGRNRVVGDPAAPSDLAPPGSEVLTTH</sequence>
<dbReference type="NCBIfam" id="TIGR00254">
    <property type="entry name" value="GGDEF"/>
    <property type="match status" value="1"/>
</dbReference>
<evidence type="ECO:0000256" key="5">
    <source>
        <dbReference type="ARBA" id="ARBA00022692"/>
    </source>
</evidence>
<gene>
    <name evidence="11" type="ORF">AN401_15280</name>
</gene>
<dbReference type="SUPFAM" id="SSF55781">
    <property type="entry name" value="GAF domain-like"/>
    <property type="match status" value="1"/>
</dbReference>
<accession>A0A291HV16</accession>
<evidence type="ECO:0000256" key="8">
    <source>
        <dbReference type="ARBA" id="ARBA00034247"/>
    </source>
</evidence>
<keyword evidence="11" id="KW-0418">Kinase</keyword>
<name>A0A291HV16_9GAMM</name>
<comment type="cofactor">
    <cofactor evidence="1">
        <name>Mg(2+)</name>
        <dbReference type="ChEBI" id="CHEBI:18420"/>
    </cofactor>
</comment>
<dbReference type="Pfam" id="PF01590">
    <property type="entry name" value="GAF"/>
    <property type="match status" value="1"/>
</dbReference>
<dbReference type="Gene3D" id="3.30.450.20">
    <property type="entry name" value="PAS domain"/>
    <property type="match status" value="2"/>
</dbReference>
<evidence type="ECO:0000256" key="2">
    <source>
        <dbReference type="ARBA" id="ARBA00004651"/>
    </source>
</evidence>
<organism evidence="11 12">
    <name type="scientific">Zobellella denitrificans</name>
    <dbReference type="NCBI Taxonomy" id="347534"/>
    <lineage>
        <taxon>Bacteria</taxon>
        <taxon>Pseudomonadati</taxon>
        <taxon>Pseudomonadota</taxon>
        <taxon>Gammaproteobacteria</taxon>
        <taxon>Aeromonadales</taxon>
        <taxon>Aeromonadaceae</taxon>
        <taxon>Zobellella</taxon>
    </lineage>
</organism>
<dbReference type="GO" id="GO:0043709">
    <property type="term" value="P:cell adhesion involved in single-species biofilm formation"/>
    <property type="evidence" value="ECO:0007669"/>
    <property type="project" value="TreeGrafter"/>
</dbReference>
<dbReference type="GO" id="GO:0016301">
    <property type="term" value="F:kinase activity"/>
    <property type="evidence" value="ECO:0007669"/>
    <property type="project" value="UniProtKB-KW"/>
</dbReference>
<dbReference type="InterPro" id="IPR000160">
    <property type="entry name" value="GGDEF_dom"/>
</dbReference>
<keyword evidence="12" id="KW-1185">Reference proteome</keyword>
<keyword evidence="6" id="KW-1133">Transmembrane helix</keyword>
<dbReference type="GO" id="GO:0005886">
    <property type="term" value="C:plasma membrane"/>
    <property type="evidence" value="ECO:0007669"/>
    <property type="project" value="UniProtKB-SubCell"/>
</dbReference>
<dbReference type="InterPro" id="IPR033479">
    <property type="entry name" value="dCache_1"/>
</dbReference>
<feature type="domain" description="GGDEF" evidence="10">
    <location>
        <begin position="508"/>
        <end position="640"/>
    </location>
</feature>
<dbReference type="Pfam" id="PF02743">
    <property type="entry name" value="dCache_1"/>
    <property type="match status" value="1"/>
</dbReference>
<comment type="subcellular location">
    <subcellularLocation>
        <location evidence="2">Cell membrane</location>
        <topology evidence="2">Multi-pass membrane protein</topology>
    </subcellularLocation>
</comment>
<evidence type="ECO:0000256" key="6">
    <source>
        <dbReference type="ARBA" id="ARBA00022989"/>
    </source>
</evidence>
<keyword evidence="4" id="KW-1003">Cell membrane</keyword>
<dbReference type="CDD" id="cd01949">
    <property type="entry name" value="GGDEF"/>
    <property type="match status" value="1"/>
</dbReference>
<evidence type="ECO:0000256" key="3">
    <source>
        <dbReference type="ARBA" id="ARBA00012528"/>
    </source>
</evidence>
<evidence type="ECO:0000256" key="1">
    <source>
        <dbReference type="ARBA" id="ARBA00001946"/>
    </source>
</evidence>
<dbReference type="PANTHER" id="PTHR45138">
    <property type="entry name" value="REGULATORY COMPONENTS OF SENSORY TRANSDUCTION SYSTEM"/>
    <property type="match status" value="1"/>
</dbReference>
<dbReference type="SMART" id="SM00065">
    <property type="entry name" value="GAF"/>
    <property type="match status" value="1"/>
</dbReference>
<evidence type="ECO:0000313" key="11">
    <source>
        <dbReference type="EMBL" id="ATG75984.1"/>
    </source>
</evidence>
<dbReference type="PANTHER" id="PTHR45138:SF9">
    <property type="entry name" value="DIGUANYLATE CYCLASE DGCM-RELATED"/>
    <property type="match status" value="1"/>
</dbReference>
<evidence type="ECO:0000256" key="4">
    <source>
        <dbReference type="ARBA" id="ARBA00022475"/>
    </source>
</evidence>
<dbReference type="FunFam" id="3.30.70.270:FF:000001">
    <property type="entry name" value="Diguanylate cyclase domain protein"/>
    <property type="match status" value="1"/>
</dbReference>
<dbReference type="Pfam" id="PF00990">
    <property type="entry name" value="GGDEF"/>
    <property type="match status" value="1"/>
</dbReference>
<dbReference type="GO" id="GO:0052621">
    <property type="term" value="F:diguanylate cyclase activity"/>
    <property type="evidence" value="ECO:0007669"/>
    <property type="project" value="UniProtKB-EC"/>
</dbReference>
<dbReference type="EC" id="2.7.7.65" evidence="3"/>
<dbReference type="GO" id="GO:1902201">
    <property type="term" value="P:negative regulation of bacterial-type flagellum-dependent cell motility"/>
    <property type="evidence" value="ECO:0007669"/>
    <property type="project" value="TreeGrafter"/>
</dbReference>
<dbReference type="Gene3D" id="3.30.70.270">
    <property type="match status" value="1"/>
</dbReference>
<dbReference type="AlphaFoldDB" id="A0A291HV16"/>
<protein>
    <recommendedName>
        <fullName evidence="3">diguanylate cyclase</fullName>
        <ecNumber evidence="3">2.7.7.65</ecNumber>
    </recommendedName>
</protein>
<dbReference type="CDD" id="cd12915">
    <property type="entry name" value="PDC2_DGC_like"/>
    <property type="match status" value="1"/>
</dbReference>
<dbReference type="InterPro" id="IPR003018">
    <property type="entry name" value="GAF"/>
</dbReference>
<dbReference type="InterPro" id="IPR029787">
    <property type="entry name" value="Nucleotide_cyclase"/>
</dbReference>
<dbReference type="PROSITE" id="PS50887">
    <property type="entry name" value="GGDEF"/>
    <property type="match status" value="1"/>
</dbReference>
<evidence type="ECO:0000259" key="10">
    <source>
        <dbReference type="PROSITE" id="PS50887"/>
    </source>
</evidence>
<keyword evidence="5" id="KW-0812">Transmembrane</keyword>
<evidence type="ECO:0000256" key="7">
    <source>
        <dbReference type="ARBA" id="ARBA00023136"/>
    </source>
</evidence>